<dbReference type="PANTHER" id="PTHR24174:SF1">
    <property type="entry name" value="IP14385P"/>
    <property type="match status" value="1"/>
</dbReference>
<proteinExistence type="predicted"/>
<organism evidence="3">
    <name type="scientific">Drosophila rhopaloa</name>
    <name type="common">Fruit fly</name>
    <dbReference type="NCBI Taxonomy" id="1041015"/>
    <lineage>
        <taxon>Eukaryota</taxon>
        <taxon>Metazoa</taxon>
        <taxon>Ecdysozoa</taxon>
        <taxon>Arthropoda</taxon>
        <taxon>Hexapoda</taxon>
        <taxon>Insecta</taxon>
        <taxon>Pterygota</taxon>
        <taxon>Neoptera</taxon>
        <taxon>Endopterygota</taxon>
        <taxon>Diptera</taxon>
        <taxon>Brachycera</taxon>
        <taxon>Muscomorpha</taxon>
        <taxon>Ephydroidea</taxon>
        <taxon>Drosophilidae</taxon>
        <taxon>Drosophila</taxon>
        <taxon>Sophophora</taxon>
    </lineage>
</organism>
<keyword evidence="2" id="KW-0040">ANK repeat</keyword>
<dbReference type="PANTHER" id="PTHR24174">
    <property type="entry name" value="ANKYRIN REPEAT AND STERILE ALPHA MOTIF DOMAIN-CONTAINING PROTEIN 1"/>
    <property type="match status" value="1"/>
</dbReference>
<gene>
    <name evidence="3" type="primary">LOC108051526</name>
</gene>
<dbReference type="GO" id="GO:0005829">
    <property type="term" value="C:cytosol"/>
    <property type="evidence" value="ECO:0007669"/>
    <property type="project" value="TreeGrafter"/>
</dbReference>
<dbReference type="AlphaFoldDB" id="A0A6P4FGT3"/>
<evidence type="ECO:0000313" key="3">
    <source>
        <dbReference type="RefSeq" id="XP_016989147.1"/>
    </source>
</evidence>
<reference evidence="3" key="1">
    <citation type="submission" date="2025-08" db="UniProtKB">
        <authorList>
            <consortium name="RefSeq"/>
        </authorList>
    </citation>
    <scope>IDENTIFICATION</scope>
</reference>
<protein>
    <submittedName>
        <fullName evidence="3">Uncharacterized protein LOC108051526</fullName>
    </submittedName>
</protein>
<sequence>MDGAQRARELATRLRTAGLLHLERMLFENGYDNYKFVHNVFEEPDIPLLHIPERDAAKLLRFVQSLPPAEFQPQVPLKTQQENKAKGVATLQQWLNTIALPEYLEFFKWNTAIDAAAVQIARSHGATKLPKAFLISMQRKLVESNANANECKALGTE</sequence>
<accession>A0A6P4FGT3</accession>
<keyword evidence="1" id="KW-0677">Repeat</keyword>
<dbReference type="InterPro" id="IPR033635">
    <property type="entry name" value="ANKS1/Caskin"/>
</dbReference>
<evidence type="ECO:0000256" key="1">
    <source>
        <dbReference type="ARBA" id="ARBA00022737"/>
    </source>
</evidence>
<name>A0A6P4FGT3_DRORH</name>
<dbReference type="OrthoDB" id="10039052at2759"/>
<dbReference type="RefSeq" id="XP_016989147.1">
    <property type="nucleotide sequence ID" value="XM_017133658.1"/>
</dbReference>
<evidence type="ECO:0000256" key="2">
    <source>
        <dbReference type="ARBA" id="ARBA00023043"/>
    </source>
</evidence>